<feature type="chain" id="PRO_5030567781" evidence="3">
    <location>
        <begin position="34"/>
        <end position="373"/>
    </location>
</feature>
<comment type="subcellular location">
    <subcellularLocation>
        <location evidence="1">Cell envelope</location>
    </subcellularLocation>
</comment>
<name>A0A7V8REM2_9SPHN</name>
<dbReference type="AlphaFoldDB" id="A0A7V8REM2"/>
<dbReference type="Gene3D" id="2.40.30.170">
    <property type="match status" value="1"/>
</dbReference>
<keyword evidence="3" id="KW-0732">Signal</keyword>
<dbReference type="GO" id="GO:0022857">
    <property type="term" value="F:transmembrane transporter activity"/>
    <property type="evidence" value="ECO:0007669"/>
    <property type="project" value="InterPro"/>
</dbReference>
<dbReference type="Pfam" id="PF25917">
    <property type="entry name" value="BSH_RND"/>
    <property type="match status" value="1"/>
</dbReference>
<dbReference type="Gene3D" id="2.40.420.20">
    <property type="match status" value="1"/>
</dbReference>
<sequence>MKTRLTLRCLTGPILLACSAALTGCSGSTQAQATPEAVTVSVITVAPSTAAPVEELPGRVIAWRTAEIRPQVGGIVQRMLFEQGAMVRAGQPLFQISPAPYRADADTARATLAKASAAFARAKMQAERLQPLVAADAISRQSYDDAVAARNQAAAEVGEARAILRRRQLDIGFSRVTSPISGRIGAANITEGALVTAGDANAMATVQQIDRVYVDIRQPVERYAAMRAAGKGDGLVEIVNASGQVHPVKGRILLSGIAVDPGTGDVLVRVAVDNPGELLLPGMFVRARLPQGKPSAALTVPQQAVTRDAEGAAQVSVVGQQDRVRARRVTLGSLVNGRYVIVSGLRRGERVIVEGQDRVQPNTPVDTRPWRQR</sequence>
<dbReference type="NCBIfam" id="TIGR01730">
    <property type="entry name" value="RND_mfp"/>
    <property type="match status" value="1"/>
</dbReference>
<feature type="domain" description="Multidrug resistance protein MdtA-like C-terminal permuted SH3" evidence="7">
    <location>
        <begin position="297"/>
        <end position="358"/>
    </location>
</feature>
<comment type="caution">
    <text evidence="8">The sequence shown here is derived from an EMBL/GenBank/DDBJ whole genome shotgun (WGS) entry which is preliminary data.</text>
</comment>
<proteinExistence type="inferred from homology"/>
<protein>
    <submittedName>
        <fullName evidence="8">Efflux RND transporter periplasmic adaptor subunit</fullName>
    </submittedName>
</protein>
<dbReference type="Pfam" id="PF25944">
    <property type="entry name" value="Beta-barrel_RND"/>
    <property type="match status" value="1"/>
</dbReference>
<dbReference type="InterPro" id="IPR058625">
    <property type="entry name" value="MdtA-like_BSH"/>
</dbReference>
<accession>A0A7V8REM2</accession>
<dbReference type="Gene3D" id="1.10.287.470">
    <property type="entry name" value="Helix hairpin bin"/>
    <property type="match status" value="1"/>
</dbReference>
<dbReference type="PROSITE" id="PS51257">
    <property type="entry name" value="PROKAR_LIPOPROTEIN"/>
    <property type="match status" value="1"/>
</dbReference>
<evidence type="ECO:0000259" key="4">
    <source>
        <dbReference type="Pfam" id="PF25876"/>
    </source>
</evidence>
<dbReference type="GO" id="GO:0005886">
    <property type="term" value="C:plasma membrane"/>
    <property type="evidence" value="ECO:0007669"/>
    <property type="project" value="TreeGrafter"/>
</dbReference>
<dbReference type="PANTHER" id="PTHR30158">
    <property type="entry name" value="ACRA/E-RELATED COMPONENT OF DRUG EFFLUX TRANSPORTER"/>
    <property type="match status" value="1"/>
</dbReference>
<dbReference type="FunFam" id="2.40.420.20:FF:000001">
    <property type="entry name" value="Efflux RND transporter periplasmic adaptor subunit"/>
    <property type="match status" value="1"/>
</dbReference>
<evidence type="ECO:0000256" key="1">
    <source>
        <dbReference type="ARBA" id="ARBA00004196"/>
    </source>
</evidence>
<evidence type="ECO:0000256" key="3">
    <source>
        <dbReference type="SAM" id="SignalP"/>
    </source>
</evidence>
<dbReference type="Gene3D" id="2.40.50.100">
    <property type="match status" value="1"/>
</dbReference>
<reference evidence="8 9" key="1">
    <citation type="journal article" date="1994" name="Int. J. Syst. Bacteriol.">
        <title>Phylogenetic positions of novel aerobic, bacteriochlorophyll a-containing bacteria and description of Roseococcus thiosulfatophilus gen. nov., sp. nov., Erythromicrobium ramosum gen. nov., sp. nov., and Erythrobacter litoralis sp. nov.</title>
        <authorList>
            <person name="Yurkov V."/>
            <person name="Stackebrandt E."/>
            <person name="Holmes A."/>
            <person name="Fuerst J.A."/>
            <person name="Hugenholtz P."/>
            <person name="Golecki J."/>
            <person name="Gad'on N."/>
            <person name="Gorlenko V.M."/>
            <person name="Kompantseva E.I."/>
            <person name="Drews G."/>
        </authorList>
    </citation>
    <scope>NUCLEOTIDE SEQUENCE [LARGE SCALE GENOMIC DNA]</scope>
    <source>
        <strain evidence="8 9">KR-99</strain>
    </source>
</reference>
<dbReference type="InterPro" id="IPR058624">
    <property type="entry name" value="MdtA-like_HH"/>
</dbReference>
<evidence type="ECO:0000259" key="6">
    <source>
        <dbReference type="Pfam" id="PF25944"/>
    </source>
</evidence>
<feature type="domain" description="Multidrug resistance protein MdtA-like barrel-sandwich hybrid" evidence="5">
    <location>
        <begin position="64"/>
        <end position="207"/>
    </location>
</feature>
<comment type="similarity">
    <text evidence="2">Belongs to the membrane fusion protein (MFP) (TC 8.A.1) family.</text>
</comment>
<feature type="signal peptide" evidence="3">
    <location>
        <begin position="1"/>
        <end position="33"/>
    </location>
</feature>
<keyword evidence="9" id="KW-1185">Reference proteome</keyword>
<dbReference type="EMBL" id="VDES01000002">
    <property type="protein sequence ID" value="MBA1375057.1"/>
    <property type="molecule type" value="Genomic_DNA"/>
</dbReference>
<feature type="domain" description="Multidrug resistance protein MdtA-like alpha-helical hairpin" evidence="4">
    <location>
        <begin position="106"/>
        <end position="171"/>
    </location>
</feature>
<evidence type="ECO:0000259" key="5">
    <source>
        <dbReference type="Pfam" id="PF25917"/>
    </source>
</evidence>
<evidence type="ECO:0000313" key="9">
    <source>
        <dbReference type="Proteomes" id="UP000589292"/>
    </source>
</evidence>
<evidence type="ECO:0000256" key="2">
    <source>
        <dbReference type="ARBA" id="ARBA00009477"/>
    </source>
</evidence>
<dbReference type="SUPFAM" id="SSF111369">
    <property type="entry name" value="HlyD-like secretion proteins"/>
    <property type="match status" value="1"/>
</dbReference>
<evidence type="ECO:0000259" key="7">
    <source>
        <dbReference type="Pfam" id="PF25967"/>
    </source>
</evidence>
<organism evidence="8 9">
    <name type="scientific">Sphingomonas ursincola</name>
    <dbReference type="NCBI Taxonomy" id="56361"/>
    <lineage>
        <taxon>Bacteria</taxon>
        <taxon>Pseudomonadati</taxon>
        <taxon>Pseudomonadota</taxon>
        <taxon>Alphaproteobacteria</taxon>
        <taxon>Sphingomonadales</taxon>
        <taxon>Sphingomonadaceae</taxon>
        <taxon>Sphingomonas</taxon>
    </lineage>
</organism>
<dbReference type="InterPro" id="IPR006143">
    <property type="entry name" value="RND_pump_MFP"/>
</dbReference>
<dbReference type="InterPro" id="IPR058627">
    <property type="entry name" value="MdtA-like_C"/>
</dbReference>
<dbReference type="Proteomes" id="UP000589292">
    <property type="component" value="Unassembled WGS sequence"/>
</dbReference>
<feature type="domain" description="Multidrug resistance protein MdtA-like beta-barrel" evidence="6">
    <location>
        <begin position="212"/>
        <end position="291"/>
    </location>
</feature>
<dbReference type="InterPro" id="IPR058626">
    <property type="entry name" value="MdtA-like_b-barrel"/>
</dbReference>
<dbReference type="Pfam" id="PF25967">
    <property type="entry name" value="RND-MFP_C"/>
    <property type="match status" value="1"/>
</dbReference>
<dbReference type="GO" id="GO:0030313">
    <property type="term" value="C:cell envelope"/>
    <property type="evidence" value="ECO:0007669"/>
    <property type="project" value="UniProtKB-SubCell"/>
</dbReference>
<dbReference type="GO" id="GO:0046677">
    <property type="term" value="P:response to antibiotic"/>
    <property type="evidence" value="ECO:0007669"/>
    <property type="project" value="TreeGrafter"/>
</dbReference>
<dbReference type="PANTHER" id="PTHR30158:SF3">
    <property type="entry name" value="MULTIDRUG EFFLUX PUMP SUBUNIT ACRA-RELATED"/>
    <property type="match status" value="1"/>
</dbReference>
<dbReference type="Pfam" id="PF25876">
    <property type="entry name" value="HH_MFP_RND"/>
    <property type="match status" value="1"/>
</dbReference>
<gene>
    <name evidence="8" type="ORF">FG486_11970</name>
</gene>
<evidence type="ECO:0000313" key="8">
    <source>
        <dbReference type="EMBL" id="MBA1375057.1"/>
    </source>
</evidence>
<dbReference type="RefSeq" id="WP_181267645.1">
    <property type="nucleotide sequence ID" value="NZ_VDES01000002.1"/>
</dbReference>